<organism evidence="8 9">
    <name type="scientific">Runella rosea</name>
    <dbReference type="NCBI Taxonomy" id="2259595"/>
    <lineage>
        <taxon>Bacteria</taxon>
        <taxon>Pseudomonadati</taxon>
        <taxon>Bacteroidota</taxon>
        <taxon>Cytophagia</taxon>
        <taxon>Cytophagales</taxon>
        <taxon>Spirosomataceae</taxon>
        <taxon>Runella</taxon>
    </lineage>
</organism>
<proteinExistence type="inferred from homology"/>
<keyword evidence="7" id="KW-0346">Stress response</keyword>
<keyword evidence="9" id="KW-1185">Reference proteome</keyword>
<keyword evidence="2" id="KW-1277">Toxin-antitoxin system</keyword>
<evidence type="ECO:0000256" key="1">
    <source>
        <dbReference type="ARBA" id="ARBA00006620"/>
    </source>
</evidence>
<keyword evidence="3" id="KW-0540">Nuclease</keyword>
<evidence type="ECO:0000313" key="9">
    <source>
        <dbReference type="Proteomes" id="UP000251993"/>
    </source>
</evidence>
<dbReference type="OrthoDB" id="129814at2"/>
<dbReference type="KEGG" id="run:DR864_26140"/>
<dbReference type="AlphaFoldDB" id="A0A344TQQ0"/>
<dbReference type="SUPFAM" id="SSF54786">
    <property type="entry name" value="YcfA/nrd intein domain"/>
    <property type="match status" value="1"/>
</dbReference>
<keyword evidence="6" id="KW-0694">RNA-binding</keyword>
<accession>A0A344TQQ0</accession>
<dbReference type="GO" id="GO:0016787">
    <property type="term" value="F:hydrolase activity"/>
    <property type="evidence" value="ECO:0007669"/>
    <property type="project" value="UniProtKB-KW"/>
</dbReference>
<protein>
    <submittedName>
        <fullName evidence="8">Type II toxin-antitoxin system HicA family toxin</fullName>
    </submittedName>
</protein>
<dbReference type="RefSeq" id="WP_114069734.1">
    <property type="nucleotide sequence ID" value="NZ_CP030850.1"/>
</dbReference>
<evidence type="ECO:0000256" key="6">
    <source>
        <dbReference type="ARBA" id="ARBA00022884"/>
    </source>
</evidence>
<evidence type="ECO:0000256" key="7">
    <source>
        <dbReference type="ARBA" id="ARBA00023016"/>
    </source>
</evidence>
<dbReference type="GO" id="GO:0003729">
    <property type="term" value="F:mRNA binding"/>
    <property type="evidence" value="ECO:0007669"/>
    <property type="project" value="InterPro"/>
</dbReference>
<keyword evidence="4" id="KW-0255">Endonuclease</keyword>
<comment type="similarity">
    <text evidence="1">Belongs to the HicA mRNA interferase family.</text>
</comment>
<keyword evidence="5" id="KW-0378">Hydrolase</keyword>
<dbReference type="InterPro" id="IPR038570">
    <property type="entry name" value="HicA_sf"/>
</dbReference>
<evidence type="ECO:0000313" key="8">
    <source>
        <dbReference type="EMBL" id="AXE20971.1"/>
    </source>
</evidence>
<name>A0A344TQQ0_9BACT</name>
<dbReference type="InterPro" id="IPR012933">
    <property type="entry name" value="HicA_mRNA_interferase"/>
</dbReference>
<evidence type="ECO:0000256" key="3">
    <source>
        <dbReference type="ARBA" id="ARBA00022722"/>
    </source>
</evidence>
<gene>
    <name evidence="8" type="ORF">DR864_26140</name>
</gene>
<sequence length="88" mass="10106">MGKFENLLDKILRGLADNNIDFQELCRLLVRFGFDERIKGSHHIFSKEGVEEIINLQSASAGKAKGYQVKQVRSIILKYRLLSPKENE</sequence>
<evidence type="ECO:0000256" key="4">
    <source>
        <dbReference type="ARBA" id="ARBA00022759"/>
    </source>
</evidence>
<dbReference type="EMBL" id="CP030850">
    <property type="protein sequence ID" value="AXE20971.1"/>
    <property type="molecule type" value="Genomic_DNA"/>
</dbReference>
<evidence type="ECO:0000256" key="2">
    <source>
        <dbReference type="ARBA" id="ARBA00022649"/>
    </source>
</evidence>
<dbReference type="Gene3D" id="3.30.920.30">
    <property type="entry name" value="Hypothetical protein"/>
    <property type="match status" value="1"/>
</dbReference>
<dbReference type="Proteomes" id="UP000251993">
    <property type="component" value="Chromosome"/>
</dbReference>
<dbReference type="GO" id="GO:0004519">
    <property type="term" value="F:endonuclease activity"/>
    <property type="evidence" value="ECO:0007669"/>
    <property type="project" value="UniProtKB-KW"/>
</dbReference>
<evidence type="ECO:0000256" key="5">
    <source>
        <dbReference type="ARBA" id="ARBA00022801"/>
    </source>
</evidence>
<dbReference type="Pfam" id="PF07927">
    <property type="entry name" value="HicA_toxin"/>
    <property type="match status" value="1"/>
</dbReference>
<reference evidence="8 9" key="1">
    <citation type="submission" date="2018-07" db="EMBL/GenBank/DDBJ databases">
        <title>Genome sequencing of Runella.</title>
        <authorList>
            <person name="Baek M.-G."/>
            <person name="Yi H."/>
        </authorList>
    </citation>
    <scope>NUCLEOTIDE SEQUENCE [LARGE SCALE GENOMIC DNA]</scope>
    <source>
        <strain evidence="8 9">HYN0085</strain>
    </source>
</reference>